<proteinExistence type="predicted"/>
<evidence type="ECO:0000313" key="2">
    <source>
        <dbReference type="Proteomes" id="UP001595683"/>
    </source>
</evidence>
<accession>A0ABV7V2X1</accession>
<evidence type="ECO:0000313" key="1">
    <source>
        <dbReference type="EMBL" id="MFC3671780.1"/>
    </source>
</evidence>
<reference evidence="2" key="1">
    <citation type="journal article" date="2019" name="Int. J. Syst. Evol. Microbiol.">
        <title>The Global Catalogue of Microorganisms (GCM) 10K type strain sequencing project: providing services to taxonomists for standard genome sequencing and annotation.</title>
        <authorList>
            <consortium name="The Broad Institute Genomics Platform"/>
            <consortium name="The Broad Institute Genome Sequencing Center for Infectious Disease"/>
            <person name="Wu L."/>
            <person name="Ma J."/>
        </authorList>
    </citation>
    <scope>NUCLEOTIDE SEQUENCE [LARGE SCALE GENOMIC DNA]</scope>
    <source>
        <strain evidence="2">KCTC 42224</strain>
    </source>
</reference>
<dbReference type="EMBL" id="JBHRYE010000013">
    <property type="protein sequence ID" value="MFC3671780.1"/>
    <property type="molecule type" value="Genomic_DNA"/>
</dbReference>
<name>A0ABV7V2X1_9SPHN</name>
<dbReference type="RefSeq" id="WP_191324273.1">
    <property type="nucleotide sequence ID" value="NZ_BMZP01000008.1"/>
</dbReference>
<comment type="caution">
    <text evidence="1">The sequence shown here is derived from an EMBL/GenBank/DDBJ whole genome shotgun (WGS) entry which is preliminary data.</text>
</comment>
<sequence>MAARGLTPGEIALGRSVYGEAIDWRRIEIRRRRWWPLQRKDVVMAPMGHIHIHPAADFWSEDFVGERLSLQGLLIHELCHVWQWQQGIFLPLRRHPFCRYDYVLEPGKPFARYGLEQQAEIARHAFLLMHGASLPDRPALAAYRAALPF</sequence>
<dbReference type="Proteomes" id="UP001595683">
    <property type="component" value="Unassembled WGS sequence"/>
</dbReference>
<keyword evidence="2" id="KW-1185">Reference proteome</keyword>
<protein>
    <submittedName>
        <fullName evidence="1">Vgr related protein</fullName>
    </submittedName>
</protein>
<organism evidence="1 2">
    <name type="scientific">Novosphingobium pokkalii</name>
    <dbReference type="NCBI Taxonomy" id="1770194"/>
    <lineage>
        <taxon>Bacteria</taxon>
        <taxon>Pseudomonadati</taxon>
        <taxon>Pseudomonadota</taxon>
        <taxon>Alphaproteobacteria</taxon>
        <taxon>Sphingomonadales</taxon>
        <taxon>Sphingomonadaceae</taxon>
        <taxon>Novosphingobium</taxon>
    </lineage>
</organism>
<gene>
    <name evidence="1" type="ORF">ACFOOT_10125</name>
</gene>